<protein>
    <submittedName>
        <fullName evidence="2">Transporter</fullName>
    </submittedName>
</protein>
<gene>
    <name evidence="2" type="ORF">FMM05_10585</name>
</gene>
<reference evidence="2 3" key="1">
    <citation type="submission" date="2019-07" db="EMBL/GenBank/DDBJ databases">
        <title>Flavobacterium sp. nov., isolated from glacier ice.</title>
        <authorList>
            <person name="Liu Q."/>
            <person name="Xin Y.-H."/>
        </authorList>
    </citation>
    <scope>NUCLEOTIDE SEQUENCE [LARGE SCALE GENOMIC DNA]</scope>
    <source>
        <strain evidence="2 3">ZT4R6</strain>
    </source>
</reference>
<evidence type="ECO:0000313" key="3">
    <source>
        <dbReference type="Proteomes" id="UP000320643"/>
    </source>
</evidence>
<accession>A0A552V1F5</accession>
<dbReference type="InterPro" id="IPR025737">
    <property type="entry name" value="FApF"/>
</dbReference>
<keyword evidence="3" id="KW-1185">Reference proteome</keyword>
<feature type="signal peptide" evidence="1">
    <location>
        <begin position="1"/>
        <end position="18"/>
    </location>
</feature>
<dbReference type="EMBL" id="VJVZ01000006">
    <property type="protein sequence ID" value="TRW24272.1"/>
    <property type="molecule type" value="Genomic_DNA"/>
</dbReference>
<dbReference type="Proteomes" id="UP000320643">
    <property type="component" value="Unassembled WGS sequence"/>
</dbReference>
<dbReference type="AlphaFoldDB" id="A0A552V1F5"/>
<comment type="caution">
    <text evidence="2">The sequence shown here is derived from an EMBL/GenBank/DDBJ whole genome shotgun (WGS) entry which is preliminary data.</text>
</comment>
<name>A0A552V1F5_9FLAO</name>
<dbReference type="OrthoDB" id="1014491at2"/>
<organism evidence="2 3">
    <name type="scientific">Flavobacterium zepuense</name>
    <dbReference type="NCBI Taxonomy" id="2593302"/>
    <lineage>
        <taxon>Bacteria</taxon>
        <taxon>Pseudomonadati</taxon>
        <taxon>Bacteroidota</taxon>
        <taxon>Flavobacteriia</taxon>
        <taxon>Flavobacteriales</taxon>
        <taxon>Flavobacteriaceae</taxon>
        <taxon>Flavobacterium</taxon>
    </lineage>
</organism>
<keyword evidence="1" id="KW-0732">Signal</keyword>
<evidence type="ECO:0000256" key="1">
    <source>
        <dbReference type="SAM" id="SignalP"/>
    </source>
</evidence>
<dbReference type="Pfam" id="PF13557">
    <property type="entry name" value="Phenol_MetA_deg"/>
    <property type="match status" value="1"/>
</dbReference>
<evidence type="ECO:0000313" key="2">
    <source>
        <dbReference type="EMBL" id="TRW24272.1"/>
    </source>
</evidence>
<dbReference type="RefSeq" id="WP_143373352.1">
    <property type="nucleotide sequence ID" value="NZ_VJVZ01000006.1"/>
</dbReference>
<proteinExistence type="predicted"/>
<sequence length="246" mass="27704">MKKLLLLSVLFYVLSGYAQDEIETAPDQYENPSVAPPGHFQMENRFTVQDNGENKQSLILPSTNWKFGINQNVEIIMVTDFVYDKTPDSTTSGLQPLKFGLKIKLWDGKKLLPDAALSIQASFPKLASNSWKANYVAPNIRLLLKNKISDKIGIGTNFGAIWDGNNPEAQFFYTVSPKYKLSQKLECFIESYGYISGIAKPEHWVDGGLMYLITNDLQAEISAGYELTQQDDTHRYFGLLGLAFRI</sequence>
<feature type="chain" id="PRO_5022171813" evidence="1">
    <location>
        <begin position="19"/>
        <end position="246"/>
    </location>
</feature>